<dbReference type="EMBL" id="JACXIZ010000002">
    <property type="protein sequence ID" value="MBD2843654.1"/>
    <property type="molecule type" value="Genomic_DNA"/>
</dbReference>
<evidence type="ECO:0000313" key="4">
    <source>
        <dbReference type="Proteomes" id="UP000621560"/>
    </source>
</evidence>
<name>A0A927BQE7_9BACL</name>
<protein>
    <recommendedName>
        <fullName evidence="2">Rhamnogalacturonase A/B/Epimerase-like pectate lyase domain-containing protein</fullName>
    </recommendedName>
</protein>
<dbReference type="InterPro" id="IPR011050">
    <property type="entry name" value="Pectin_lyase_fold/virulence"/>
</dbReference>
<accession>A0A927BQE7</accession>
<sequence length="1216" mass="127015">MMKLKKWFEKARSKSMLSALLTVSLTVASAAALSASTAKAAPTEEPVVLHATWKAEPGDVIGIYGGALGDPDAEVIAQPLGAGLALDPGNATVELEVIQAEDQVIHAALPETAPDDVYALWVQTAAGTSEPFWLNRAEPFWISDTTAYEGQTVRLFGRNLVDPGSGSAAGTAITLIETTTAVALSATVTAADAYTVDFEVPAAAVGGEYRIEVTSGVGGTYGKVLLEGDQTLAVVTANAHASALESALGLQVHWLTEIPHQQVFDADAYGASGDGVTDDTEAIQDALDAAEAAGGGIVELGEHDYLFTSLSIPARTILRGAGKSETRLVYSGEATPDYPRSILPREAFTNRNYGEARKLVFSDDPYAGIADLAIDSDAIRPSTDDRRRIHGYVVPVAFIGVARGGHDDYGSAPVPADSAGYLIKNVHIEASDGSAVAMYTTGIGVIEDSELLVTHSGVEASNRLTRFRGNEVRNMMRPGTYVSSGRVWYEDNTLTGVDYETYVPTVGFRWNEAGGAIEHRYADFPRAESYVAGNTTAGVFGSATGNEGEGLLWQGASRLIYAAVDAAGAQTLTDTDAAYTSGYVGRQVMINGGRGLGQHRIITAATSTELQLDEPWDIVPDATSTYTVDALTAHHNIVIGNHLAGQTNKGGIMFYTKDYDNIIEGNTLHNTGGIWMAANQNDDGKRADYSYFSYIADNTLSGSSKPGHGQGNTLAIGPGVDGGIVAAPAAGLPSTGIFGNEVRGNELTSIGTDVPYGSAYEARYVTRSGIVVSTPGEASYPMALGMIVADNRVRDAYAGVHLADSSYHTLLADNDFTGNGEAYDDTGSIGTALWQGGEALPYLTFAAARQQLDGSVWLDWPEVDMAASYTVARAVYADGPYAELATVTDLTYTDSAADALPYYYRVVAKDSSGTAGPPRVVEASFQPRLAGAYDTSGRAFELAVDGTTVYVADRDSLQILDASDPADIQPLSTIAIAVSNLALDGDTLYATGGGKLYAIDVSDPVDPQTLGSLTVSNASDIRIQGNLAYVARGTNGLGIYDVSDPASIASVRTLSGLGNVGSLHIAGDYAYVAGGTAGLSIVDITSPSAAAVIGTYTSVISARHIAVRDDYAYVANSTNTGDGGLLVLDVSDKMSPAYVSQLDTDSATVSVELVGPYALLGGYRNQLVYARIADPAAPVQVGATGTPSNSAFDTVTVGDRVYLANSNAGIKVFTVN</sequence>
<dbReference type="Gene3D" id="2.60.40.10">
    <property type="entry name" value="Immunoglobulins"/>
    <property type="match status" value="1"/>
</dbReference>
<evidence type="ECO:0000313" key="3">
    <source>
        <dbReference type="EMBL" id="MBD2843654.1"/>
    </source>
</evidence>
<dbReference type="InterPro" id="IPR011044">
    <property type="entry name" value="Quino_amine_DH_bsu"/>
</dbReference>
<proteinExistence type="predicted"/>
<dbReference type="AlphaFoldDB" id="A0A927BQE7"/>
<dbReference type="InterPro" id="IPR013783">
    <property type="entry name" value="Ig-like_fold"/>
</dbReference>
<dbReference type="Gene3D" id="2.130.10.10">
    <property type="entry name" value="YVTN repeat-like/Quinoprotein amine dehydrogenase"/>
    <property type="match status" value="1"/>
</dbReference>
<dbReference type="RefSeq" id="WP_190913665.1">
    <property type="nucleotide sequence ID" value="NZ_JACXIZ010000002.1"/>
</dbReference>
<dbReference type="SUPFAM" id="SSF50969">
    <property type="entry name" value="YVTN repeat-like/Quinoprotein amine dehydrogenase"/>
    <property type="match status" value="1"/>
</dbReference>
<dbReference type="SMART" id="SM00710">
    <property type="entry name" value="PbH1"/>
    <property type="match status" value="9"/>
</dbReference>
<dbReference type="InterPro" id="IPR006626">
    <property type="entry name" value="PbH1"/>
</dbReference>
<dbReference type="Gene3D" id="2.160.20.10">
    <property type="entry name" value="Single-stranded right-handed beta-helix, Pectin lyase-like"/>
    <property type="match status" value="1"/>
</dbReference>
<feature type="domain" description="Rhamnogalacturonase A/B/Epimerase-like pectate lyase" evidence="2">
    <location>
        <begin position="266"/>
        <end position="387"/>
    </location>
</feature>
<dbReference type="Pfam" id="PF12708">
    <property type="entry name" value="Pect-lyase_RHGA_epim"/>
    <property type="match status" value="1"/>
</dbReference>
<dbReference type="Proteomes" id="UP000621560">
    <property type="component" value="Unassembled WGS sequence"/>
</dbReference>
<dbReference type="InterPro" id="IPR015943">
    <property type="entry name" value="WD40/YVTN_repeat-like_dom_sf"/>
</dbReference>
<keyword evidence="1" id="KW-0732">Signal</keyword>
<evidence type="ECO:0000259" key="2">
    <source>
        <dbReference type="Pfam" id="PF12708"/>
    </source>
</evidence>
<gene>
    <name evidence="3" type="ORF">IDH44_00505</name>
</gene>
<feature type="signal peptide" evidence="1">
    <location>
        <begin position="1"/>
        <end position="40"/>
    </location>
</feature>
<dbReference type="InterPro" id="IPR012334">
    <property type="entry name" value="Pectin_lyas_fold"/>
</dbReference>
<evidence type="ECO:0000256" key="1">
    <source>
        <dbReference type="SAM" id="SignalP"/>
    </source>
</evidence>
<dbReference type="Pfam" id="PF08309">
    <property type="entry name" value="LVIVD"/>
    <property type="match status" value="4"/>
</dbReference>
<dbReference type="InterPro" id="IPR024535">
    <property type="entry name" value="RHGA/B-epi-like_pectate_lyase"/>
</dbReference>
<comment type="caution">
    <text evidence="3">The sequence shown here is derived from an EMBL/GenBank/DDBJ whole genome shotgun (WGS) entry which is preliminary data.</text>
</comment>
<keyword evidence="4" id="KW-1185">Reference proteome</keyword>
<dbReference type="InterPro" id="IPR013211">
    <property type="entry name" value="LVIVD"/>
</dbReference>
<dbReference type="SUPFAM" id="SSF51126">
    <property type="entry name" value="Pectin lyase-like"/>
    <property type="match status" value="2"/>
</dbReference>
<reference evidence="3" key="1">
    <citation type="submission" date="2020-09" db="EMBL/GenBank/DDBJ databases">
        <title>A novel bacterium of genus Paenibacillus, isolated from South China Sea.</title>
        <authorList>
            <person name="Huang H."/>
            <person name="Mo K."/>
            <person name="Hu Y."/>
        </authorList>
    </citation>
    <scope>NUCLEOTIDE SEQUENCE</scope>
    <source>
        <strain evidence="3">IB182496</strain>
    </source>
</reference>
<organism evidence="3 4">
    <name type="scientific">Paenibacillus sabuli</name>
    <dbReference type="NCBI Taxonomy" id="2772509"/>
    <lineage>
        <taxon>Bacteria</taxon>
        <taxon>Bacillati</taxon>
        <taxon>Bacillota</taxon>
        <taxon>Bacilli</taxon>
        <taxon>Bacillales</taxon>
        <taxon>Paenibacillaceae</taxon>
        <taxon>Paenibacillus</taxon>
    </lineage>
</organism>
<feature type="chain" id="PRO_5037295780" description="Rhamnogalacturonase A/B/Epimerase-like pectate lyase domain-containing protein" evidence="1">
    <location>
        <begin position="41"/>
        <end position="1216"/>
    </location>
</feature>